<keyword evidence="2" id="KW-1185">Reference proteome</keyword>
<reference evidence="1 2" key="1">
    <citation type="journal article" date="2008" name="Nature">
        <title>The genome of the model beetle and pest Tribolium castaneum.</title>
        <authorList>
            <consortium name="Tribolium Genome Sequencing Consortium"/>
            <person name="Richards S."/>
            <person name="Gibbs R.A."/>
            <person name="Weinstock G.M."/>
            <person name="Brown S.J."/>
            <person name="Denell R."/>
            <person name="Beeman R.W."/>
            <person name="Gibbs R."/>
            <person name="Beeman R.W."/>
            <person name="Brown S.J."/>
            <person name="Bucher G."/>
            <person name="Friedrich M."/>
            <person name="Grimmelikhuijzen C.J."/>
            <person name="Klingler M."/>
            <person name="Lorenzen M."/>
            <person name="Richards S."/>
            <person name="Roth S."/>
            <person name="Schroder R."/>
            <person name="Tautz D."/>
            <person name="Zdobnov E.M."/>
            <person name="Muzny D."/>
            <person name="Gibbs R.A."/>
            <person name="Weinstock G.M."/>
            <person name="Attaway T."/>
            <person name="Bell S."/>
            <person name="Buhay C.J."/>
            <person name="Chandrabose M.N."/>
            <person name="Chavez D."/>
            <person name="Clerk-Blankenburg K.P."/>
            <person name="Cree A."/>
            <person name="Dao M."/>
            <person name="Davis C."/>
            <person name="Chacko J."/>
            <person name="Dinh H."/>
            <person name="Dugan-Rocha S."/>
            <person name="Fowler G."/>
            <person name="Garner T.T."/>
            <person name="Garnes J."/>
            <person name="Gnirke A."/>
            <person name="Hawes A."/>
            <person name="Hernandez J."/>
            <person name="Hines S."/>
            <person name="Holder M."/>
            <person name="Hume J."/>
            <person name="Jhangiani S.N."/>
            <person name="Joshi V."/>
            <person name="Khan Z.M."/>
            <person name="Jackson L."/>
            <person name="Kovar C."/>
            <person name="Kowis A."/>
            <person name="Lee S."/>
            <person name="Lewis L.R."/>
            <person name="Margolis J."/>
            <person name="Morgan M."/>
            <person name="Nazareth L.V."/>
            <person name="Nguyen N."/>
            <person name="Okwuonu G."/>
            <person name="Parker D."/>
            <person name="Richards S."/>
            <person name="Ruiz S.J."/>
            <person name="Santibanez J."/>
            <person name="Savard J."/>
            <person name="Scherer S.E."/>
            <person name="Schneider B."/>
            <person name="Sodergren E."/>
            <person name="Tautz D."/>
            <person name="Vattahil S."/>
            <person name="Villasana D."/>
            <person name="White C.S."/>
            <person name="Wright R."/>
            <person name="Park Y."/>
            <person name="Beeman R.W."/>
            <person name="Lord J."/>
            <person name="Oppert B."/>
            <person name="Lorenzen M."/>
            <person name="Brown S."/>
            <person name="Wang L."/>
            <person name="Savard J."/>
            <person name="Tautz D."/>
            <person name="Richards S."/>
            <person name="Weinstock G."/>
            <person name="Gibbs R.A."/>
            <person name="Liu Y."/>
            <person name="Worley K."/>
            <person name="Weinstock G."/>
            <person name="Elsik C.G."/>
            <person name="Reese J.T."/>
            <person name="Elhaik E."/>
            <person name="Landan G."/>
            <person name="Graur D."/>
            <person name="Arensburger P."/>
            <person name="Atkinson P."/>
            <person name="Beeman R.W."/>
            <person name="Beidler J."/>
            <person name="Brown S.J."/>
            <person name="Demuth J.P."/>
            <person name="Drury D.W."/>
            <person name="Du Y.Z."/>
            <person name="Fujiwara H."/>
            <person name="Lorenzen M."/>
            <person name="Maselli V."/>
            <person name="Osanai M."/>
            <person name="Park Y."/>
            <person name="Robertson H.M."/>
            <person name="Tu Z."/>
            <person name="Wang J.J."/>
            <person name="Wang S."/>
            <person name="Richards S."/>
            <person name="Song H."/>
            <person name="Zhang L."/>
            <person name="Sodergren E."/>
            <person name="Werner D."/>
            <person name="Stanke M."/>
            <person name="Morgenstern B."/>
            <person name="Solovyev V."/>
            <person name="Kosarev P."/>
            <person name="Brown G."/>
            <person name="Chen H.C."/>
            <person name="Ermolaeva O."/>
            <person name="Hlavina W."/>
            <person name="Kapustin Y."/>
            <person name="Kiryutin B."/>
            <person name="Kitts P."/>
            <person name="Maglott D."/>
            <person name="Pruitt K."/>
            <person name="Sapojnikov V."/>
            <person name="Souvorov A."/>
            <person name="Mackey A.J."/>
            <person name="Waterhouse R.M."/>
            <person name="Wyder S."/>
            <person name="Zdobnov E.M."/>
            <person name="Zdobnov E.M."/>
            <person name="Wyder S."/>
            <person name="Kriventseva E.V."/>
            <person name="Kadowaki T."/>
            <person name="Bork P."/>
            <person name="Aranda M."/>
            <person name="Bao R."/>
            <person name="Beermann A."/>
            <person name="Berns N."/>
            <person name="Bolognesi R."/>
            <person name="Bonneton F."/>
            <person name="Bopp D."/>
            <person name="Brown S.J."/>
            <person name="Bucher G."/>
            <person name="Butts T."/>
            <person name="Chaumot A."/>
            <person name="Denell R.E."/>
            <person name="Ferrier D.E."/>
            <person name="Friedrich M."/>
            <person name="Gordon C.M."/>
            <person name="Jindra M."/>
            <person name="Klingler M."/>
            <person name="Lan Q."/>
            <person name="Lattorff H.M."/>
            <person name="Laudet V."/>
            <person name="von Levetsow C."/>
            <person name="Liu Z."/>
            <person name="Lutz R."/>
            <person name="Lynch J.A."/>
            <person name="da Fonseca R.N."/>
            <person name="Posnien N."/>
            <person name="Reuter R."/>
            <person name="Roth S."/>
            <person name="Savard J."/>
            <person name="Schinko J.B."/>
            <person name="Schmitt C."/>
            <person name="Schoppmeier M."/>
            <person name="Schroder R."/>
            <person name="Shippy T.D."/>
            <person name="Simonnet F."/>
            <person name="Marques-Souza H."/>
            <person name="Tautz D."/>
            <person name="Tomoyasu Y."/>
            <person name="Trauner J."/>
            <person name="Van der Zee M."/>
            <person name="Vervoort M."/>
            <person name="Wittkopp N."/>
            <person name="Wimmer E.A."/>
            <person name="Yang X."/>
            <person name="Jones A.K."/>
            <person name="Sattelle D.B."/>
            <person name="Ebert P.R."/>
            <person name="Nelson D."/>
            <person name="Scott J.G."/>
            <person name="Beeman R.W."/>
            <person name="Muthukrishnan S."/>
            <person name="Kramer K.J."/>
            <person name="Arakane Y."/>
            <person name="Beeman R.W."/>
            <person name="Zhu Q."/>
            <person name="Hogenkamp D."/>
            <person name="Dixit R."/>
            <person name="Oppert B."/>
            <person name="Jiang H."/>
            <person name="Zou Z."/>
            <person name="Marshall J."/>
            <person name="Elpidina E."/>
            <person name="Vinokurov K."/>
            <person name="Oppert C."/>
            <person name="Zou Z."/>
            <person name="Evans J."/>
            <person name="Lu Z."/>
            <person name="Zhao P."/>
            <person name="Sumathipala N."/>
            <person name="Altincicek B."/>
            <person name="Vilcinskas A."/>
            <person name="Williams M."/>
            <person name="Hultmark D."/>
            <person name="Hetru C."/>
            <person name="Jiang H."/>
            <person name="Grimmelikhuijzen C.J."/>
            <person name="Hauser F."/>
            <person name="Cazzamali G."/>
            <person name="Williamson M."/>
            <person name="Park Y."/>
            <person name="Li B."/>
            <person name="Tanaka Y."/>
            <person name="Predel R."/>
            <person name="Neupert S."/>
            <person name="Schachtner J."/>
            <person name="Verleyen P."/>
            <person name="Raible F."/>
            <person name="Bork P."/>
            <person name="Friedrich M."/>
            <person name="Walden K.K."/>
            <person name="Robertson H.M."/>
            <person name="Angeli S."/>
            <person name="Foret S."/>
            <person name="Bucher G."/>
            <person name="Schuetz S."/>
            <person name="Maleszka R."/>
            <person name="Wimmer E.A."/>
            <person name="Beeman R.W."/>
            <person name="Lorenzen M."/>
            <person name="Tomoyasu Y."/>
            <person name="Miller S.C."/>
            <person name="Grossmann D."/>
            <person name="Bucher G."/>
        </authorList>
    </citation>
    <scope>NUCLEOTIDE SEQUENCE [LARGE SCALE GENOMIC DNA]</scope>
    <source>
        <strain evidence="1 2">Georgia GA2</strain>
    </source>
</reference>
<protein>
    <submittedName>
        <fullName evidence="1">Uncharacterized protein</fullName>
    </submittedName>
</protein>
<name>D6WZV0_TRICA</name>
<dbReference type="AlphaFoldDB" id="D6WZV0"/>
<proteinExistence type="predicted"/>
<evidence type="ECO:0000313" key="2">
    <source>
        <dbReference type="Proteomes" id="UP000007266"/>
    </source>
</evidence>
<gene>
    <name evidence="1" type="primary">GLEAN_11766</name>
    <name evidence="1" type="ORF">TcasGA2_TC011766</name>
</gene>
<accession>D6WZV0</accession>
<dbReference type="EMBL" id="KQ971372">
    <property type="protein sequence ID" value="EFA09641.1"/>
    <property type="molecule type" value="Genomic_DNA"/>
</dbReference>
<dbReference type="Proteomes" id="UP000007266">
    <property type="component" value="Linkage group 9"/>
</dbReference>
<organism evidence="1 2">
    <name type="scientific">Tribolium castaneum</name>
    <name type="common">Red flour beetle</name>
    <dbReference type="NCBI Taxonomy" id="7070"/>
    <lineage>
        <taxon>Eukaryota</taxon>
        <taxon>Metazoa</taxon>
        <taxon>Ecdysozoa</taxon>
        <taxon>Arthropoda</taxon>
        <taxon>Hexapoda</taxon>
        <taxon>Insecta</taxon>
        <taxon>Pterygota</taxon>
        <taxon>Neoptera</taxon>
        <taxon>Endopterygota</taxon>
        <taxon>Coleoptera</taxon>
        <taxon>Polyphaga</taxon>
        <taxon>Cucujiformia</taxon>
        <taxon>Tenebrionidae</taxon>
        <taxon>Tenebrionidae incertae sedis</taxon>
        <taxon>Tribolium</taxon>
    </lineage>
</organism>
<dbReference type="HOGENOM" id="CLU_2674309_0_0_1"/>
<reference evidence="1 2" key="2">
    <citation type="journal article" date="2010" name="Nucleic Acids Res.">
        <title>BeetleBase in 2010: revisions to provide comprehensive genomic information for Tribolium castaneum.</title>
        <authorList>
            <person name="Kim H.S."/>
            <person name="Murphy T."/>
            <person name="Xia J."/>
            <person name="Caragea D."/>
            <person name="Park Y."/>
            <person name="Beeman R.W."/>
            <person name="Lorenzen M.D."/>
            <person name="Butcher S."/>
            <person name="Manak J.R."/>
            <person name="Brown S.J."/>
        </authorList>
    </citation>
    <scope>GENOME REANNOTATION</scope>
    <source>
        <strain evidence="1 2">Georgia GA2</strain>
    </source>
</reference>
<sequence length="75" mass="8783">MMRSEDVRDVKKRVRLAAIITIQTGTLVFSRNYKRRKISESANSGQHEDIIGIVDRRRTSRPTESFINEKTDFRT</sequence>
<evidence type="ECO:0000313" key="1">
    <source>
        <dbReference type="EMBL" id="EFA09641.1"/>
    </source>
</evidence>
<dbReference type="InParanoid" id="D6WZV0"/>